<dbReference type="InterPro" id="IPR029044">
    <property type="entry name" value="Nucleotide-diphossugar_trans"/>
</dbReference>
<comment type="caution">
    <text evidence="2">The sequence shown here is derived from an EMBL/GenBank/DDBJ whole genome shotgun (WGS) entry which is preliminary data.</text>
</comment>
<feature type="region of interest" description="Disordered" evidence="1">
    <location>
        <begin position="100"/>
        <end position="154"/>
    </location>
</feature>
<reference evidence="2 3" key="1">
    <citation type="submission" date="2024-02" db="EMBL/GenBank/DDBJ databases">
        <authorList>
            <person name="Chen Y."/>
            <person name="Shah S."/>
            <person name="Dougan E. K."/>
            <person name="Thang M."/>
            <person name="Chan C."/>
        </authorList>
    </citation>
    <scope>NUCLEOTIDE SEQUENCE [LARGE SCALE GENOMIC DNA]</scope>
</reference>
<evidence type="ECO:0000313" key="3">
    <source>
        <dbReference type="Proteomes" id="UP001642464"/>
    </source>
</evidence>
<dbReference type="Gene3D" id="3.90.550.10">
    <property type="entry name" value="Spore Coat Polysaccharide Biosynthesis Protein SpsA, Chain A"/>
    <property type="match status" value="1"/>
</dbReference>
<evidence type="ECO:0000313" key="2">
    <source>
        <dbReference type="EMBL" id="CAK9090602.1"/>
    </source>
</evidence>
<name>A0ABP0QQS2_9DINO</name>
<sequence>MGAKKKAQKCMPGFNRLLLVGLIFAGFCLGLWFQSEVSGVKNAERGHSLDMIELFEQEAQKAQDASAARPVRPQAFPTRPGVQHMKDELDQLKEDDPLTIENPVQDDVSPVALADPVDDRDQNDKSFQSAGAAVPETPGSQPSPRRRPLREPKVTVKSVDSLLRRGVGCNHCCNDGAKNGPCFDVEACAAGVSGGRYAFVYAHVGNHGWPWLTFLDSMRAQSLKLEEHGGVADIVVLMPQTDIQQLGCRQRRLVERYQIRLIEVPWTIPPKSWYPSYWWPGKADGWCGPQDLMRLHALGLDEYDAVVFYAALDQDVEFQGDMTPVLHCAARGYFISASGGVGEPFNVGFFALRPSKKLLRAAEIFGANVNFSIETGWGDCGFLPSGSKFVGAECGQGFFHTLFYKDCKAVKRALVEAGLQDIKGKARLPLQSVMVDRCIWNYQNDGDCGNHLFNCSVIRVHHKPTHKPENDRLCGKLKYHRGGWTGEPQPPFPPPPPLKVRKGKEACVPSCVELGNNCICNAPMPPPHHIKNVTVDGRPVHCQEQVRSPSNDFFAVKITGASQITIRRLDAESCWCDDVTIECCMA</sequence>
<gene>
    <name evidence="2" type="ORF">SCF082_LOCUS42729</name>
</gene>
<dbReference type="Proteomes" id="UP001642464">
    <property type="component" value="Unassembled WGS sequence"/>
</dbReference>
<evidence type="ECO:0000256" key="1">
    <source>
        <dbReference type="SAM" id="MobiDB-lite"/>
    </source>
</evidence>
<proteinExistence type="predicted"/>
<organism evidence="2 3">
    <name type="scientific">Durusdinium trenchii</name>
    <dbReference type="NCBI Taxonomy" id="1381693"/>
    <lineage>
        <taxon>Eukaryota</taxon>
        <taxon>Sar</taxon>
        <taxon>Alveolata</taxon>
        <taxon>Dinophyceae</taxon>
        <taxon>Suessiales</taxon>
        <taxon>Symbiodiniaceae</taxon>
        <taxon>Durusdinium</taxon>
    </lineage>
</organism>
<protein>
    <submittedName>
        <fullName evidence="2">Uncharacterized protein</fullName>
    </submittedName>
</protein>
<feature type="region of interest" description="Disordered" evidence="1">
    <location>
        <begin position="60"/>
        <end position="83"/>
    </location>
</feature>
<dbReference type="EMBL" id="CAXAMM010040017">
    <property type="protein sequence ID" value="CAK9090602.1"/>
    <property type="molecule type" value="Genomic_DNA"/>
</dbReference>
<keyword evidence="3" id="KW-1185">Reference proteome</keyword>
<accession>A0ABP0QQS2</accession>